<proteinExistence type="inferred from homology"/>
<dbReference type="PANTHER" id="PTHR11434">
    <property type="entry name" value="NADH-UBIQUINONE OXIDOREDUCTASE SUBUNIT ND4L"/>
    <property type="match status" value="1"/>
</dbReference>
<comment type="subcellular location">
    <subcellularLocation>
        <location evidence="10">Cell membrane</location>
        <topology evidence="10">Multi-pass membrane protein</topology>
    </subcellularLocation>
    <subcellularLocation>
        <location evidence="2">Membrane</location>
        <topology evidence="2">Multi-pass membrane protein</topology>
    </subcellularLocation>
</comment>
<dbReference type="GO" id="GO:0048038">
    <property type="term" value="F:quinone binding"/>
    <property type="evidence" value="ECO:0007669"/>
    <property type="project" value="UniProtKB-KW"/>
</dbReference>
<keyword evidence="7 10" id="KW-1278">Translocase</keyword>
<evidence type="ECO:0000256" key="8">
    <source>
        <dbReference type="ARBA" id="ARBA00022989"/>
    </source>
</evidence>
<dbReference type="NCBIfam" id="NF004320">
    <property type="entry name" value="PRK05715.1-2"/>
    <property type="match status" value="1"/>
</dbReference>
<dbReference type="NCBIfam" id="NF004321">
    <property type="entry name" value="PRK05715.1-3"/>
    <property type="match status" value="1"/>
</dbReference>
<comment type="function">
    <text evidence="1 10">NDH-1 shuttles electrons from NADH, via FMN and iron-sulfur (Fe-S) centers, to quinones in the respiratory chain. The immediate electron acceptor for the enzyme in this species is believed to be ubiquinone. Couples the redox reaction to proton translocation (for every two electrons transferred, four hydrogen ions are translocated across the cytoplasmic membrane), and thus conserves the redox energy in a proton gradient.</text>
</comment>
<dbReference type="PANTHER" id="PTHR11434:SF16">
    <property type="entry name" value="NADH-UBIQUINONE OXIDOREDUCTASE CHAIN 4L"/>
    <property type="match status" value="1"/>
</dbReference>
<dbReference type="AlphaFoldDB" id="A0A7R6SYZ9"/>
<dbReference type="FunFam" id="1.10.287.3510:FF:000001">
    <property type="entry name" value="NADH-quinone oxidoreductase subunit K"/>
    <property type="match status" value="1"/>
</dbReference>
<evidence type="ECO:0000256" key="9">
    <source>
        <dbReference type="ARBA" id="ARBA00023136"/>
    </source>
</evidence>
<comment type="similarity">
    <text evidence="3 10">Belongs to the complex I subunit 4L family.</text>
</comment>
<dbReference type="EC" id="7.1.1.-" evidence="10"/>
<keyword evidence="12" id="KW-1185">Reference proteome</keyword>
<accession>A0A7R6SYZ9</accession>
<comment type="catalytic activity">
    <reaction evidence="10">
        <text>a quinone + NADH + 5 H(+)(in) = a quinol + NAD(+) + 4 H(+)(out)</text>
        <dbReference type="Rhea" id="RHEA:57888"/>
        <dbReference type="ChEBI" id="CHEBI:15378"/>
        <dbReference type="ChEBI" id="CHEBI:24646"/>
        <dbReference type="ChEBI" id="CHEBI:57540"/>
        <dbReference type="ChEBI" id="CHEBI:57945"/>
        <dbReference type="ChEBI" id="CHEBI:132124"/>
    </reaction>
</comment>
<protein>
    <recommendedName>
        <fullName evidence="10">NADH-quinone oxidoreductase subunit K</fullName>
        <ecNumber evidence="10">7.1.1.-</ecNumber>
    </recommendedName>
    <alternativeName>
        <fullName evidence="10">NADH dehydrogenase I subunit K</fullName>
    </alternativeName>
    <alternativeName>
        <fullName evidence="10">NDH-1 subunit K</fullName>
    </alternativeName>
</protein>
<dbReference type="EMBL" id="AP017470">
    <property type="protein sequence ID" value="BBB33220.1"/>
    <property type="molecule type" value="Genomic_DNA"/>
</dbReference>
<organism evidence="11 12">
    <name type="scientific">Thermotomaculum hydrothermale</name>
    <dbReference type="NCBI Taxonomy" id="981385"/>
    <lineage>
        <taxon>Bacteria</taxon>
        <taxon>Pseudomonadati</taxon>
        <taxon>Acidobacteriota</taxon>
        <taxon>Holophagae</taxon>
        <taxon>Thermotomaculales</taxon>
        <taxon>Thermotomaculaceae</taxon>
        <taxon>Thermotomaculum</taxon>
    </lineage>
</organism>
<dbReference type="GO" id="GO:0050136">
    <property type="term" value="F:NADH dehydrogenase (quinone) (non-electrogenic) activity"/>
    <property type="evidence" value="ECO:0007669"/>
    <property type="project" value="UniProtKB-UniRule"/>
</dbReference>
<keyword evidence="10" id="KW-0520">NAD</keyword>
<evidence type="ECO:0000313" key="11">
    <source>
        <dbReference type="EMBL" id="BBB33220.1"/>
    </source>
</evidence>
<sequence length="100" mass="10953">MIPISHVLIYSVILFSIGVLGVLIRRNALIMLMSLELMMNAANVNLIAFSRYLDNVAGQVFAIFVMCVAASEVAIGLAIAVALYRNKNSIQIDHFNELKG</sequence>
<evidence type="ECO:0000313" key="12">
    <source>
        <dbReference type="Proteomes" id="UP000595564"/>
    </source>
</evidence>
<feature type="transmembrane region" description="Helical" evidence="10">
    <location>
        <begin position="6"/>
        <end position="24"/>
    </location>
</feature>
<evidence type="ECO:0000256" key="10">
    <source>
        <dbReference type="HAMAP-Rule" id="MF_01456"/>
    </source>
</evidence>
<dbReference type="Gene3D" id="1.10.287.3510">
    <property type="match status" value="1"/>
</dbReference>
<keyword evidence="8 10" id="KW-1133">Transmembrane helix</keyword>
<dbReference type="KEGG" id="thyd:TTHT_1750"/>
<dbReference type="HAMAP" id="MF_01456">
    <property type="entry name" value="NDH1_NuoK"/>
    <property type="match status" value="1"/>
</dbReference>
<keyword evidence="5 10" id="KW-0812">Transmembrane</keyword>
<comment type="caution">
    <text evidence="10">Lacks conserved residue(s) required for the propagation of feature annotation.</text>
</comment>
<keyword evidence="4 10" id="KW-0813">Transport</keyword>
<keyword evidence="9 10" id="KW-0472">Membrane</keyword>
<evidence type="ECO:0000256" key="4">
    <source>
        <dbReference type="ARBA" id="ARBA00022448"/>
    </source>
</evidence>
<dbReference type="Pfam" id="PF00420">
    <property type="entry name" value="Oxidored_q2"/>
    <property type="match status" value="1"/>
</dbReference>
<name>A0A7R6SYZ9_9BACT</name>
<dbReference type="RefSeq" id="WP_201327523.1">
    <property type="nucleotide sequence ID" value="NZ_AP017470.1"/>
</dbReference>
<dbReference type="Proteomes" id="UP000595564">
    <property type="component" value="Chromosome"/>
</dbReference>
<dbReference type="InterPro" id="IPR001133">
    <property type="entry name" value="NADH_UbQ_OxRdtase_chain4L/K"/>
</dbReference>
<keyword evidence="11" id="KW-0560">Oxidoreductase</keyword>
<evidence type="ECO:0000256" key="7">
    <source>
        <dbReference type="ARBA" id="ARBA00022967"/>
    </source>
</evidence>
<keyword evidence="6 10" id="KW-0874">Quinone</keyword>
<evidence type="ECO:0000256" key="2">
    <source>
        <dbReference type="ARBA" id="ARBA00004141"/>
    </source>
</evidence>
<evidence type="ECO:0000256" key="6">
    <source>
        <dbReference type="ARBA" id="ARBA00022719"/>
    </source>
</evidence>
<dbReference type="GO" id="GO:0042773">
    <property type="term" value="P:ATP synthesis coupled electron transport"/>
    <property type="evidence" value="ECO:0007669"/>
    <property type="project" value="InterPro"/>
</dbReference>
<evidence type="ECO:0000256" key="3">
    <source>
        <dbReference type="ARBA" id="ARBA00010519"/>
    </source>
</evidence>
<evidence type="ECO:0000256" key="1">
    <source>
        <dbReference type="ARBA" id="ARBA00002378"/>
    </source>
</evidence>
<gene>
    <name evidence="10" type="primary">nuoK</name>
    <name evidence="11" type="ORF">TTHT_1750</name>
</gene>
<dbReference type="GO" id="GO:0030964">
    <property type="term" value="C:NADH dehydrogenase complex"/>
    <property type="evidence" value="ECO:0007669"/>
    <property type="project" value="TreeGrafter"/>
</dbReference>
<dbReference type="NCBIfam" id="NF004323">
    <property type="entry name" value="PRK05715.1-5"/>
    <property type="match status" value="1"/>
</dbReference>
<feature type="transmembrane region" description="Helical" evidence="10">
    <location>
        <begin position="61"/>
        <end position="84"/>
    </location>
</feature>
<reference evidence="11 12" key="1">
    <citation type="journal article" date="2012" name="Extremophiles">
        <title>Thermotomaculum hydrothermale gen. nov., sp. nov., a novel heterotrophic thermophile within the phylum Acidobacteria from a deep-sea hydrothermal vent chimney in the Southern Okinawa Trough.</title>
        <authorList>
            <person name="Izumi H."/>
            <person name="Nunoura T."/>
            <person name="Miyazaki M."/>
            <person name="Mino S."/>
            <person name="Toki T."/>
            <person name="Takai K."/>
            <person name="Sako Y."/>
            <person name="Sawabe T."/>
            <person name="Nakagawa S."/>
        </authorList>
    </citation>
    <scope>NUCLEOTIDE SEQUENCE [LARGE SCALE GENOMIC DNA]</scope>
    <source>
        <strain evidence="11 12">AC55</strain>
    </source>
</reference>
<dbReference type="GO" id="GO:0005886">
    <property type="term" value="C:plasma membrane"/>
    <property type="evidence" value="ECO:0007669"/>
    <property type="project" value="UniProtKB-SubCell"/>
</dbReference>
<comment type="subunit">
    <text evidence="10">NDH-1 is composed of 14 different subunits. Subunits NuoA, H, J, K, L, M, N constitute the membrane sector of the complex.</text>
</comment>
<evidence type="ECO:0000256" key="5">
    <source>
        <dbReference type="ARBA" id="ARBA00022692"/>
    </source>
</evidence>
<keyword evidence="10" id="KW-0830">Ubiquinone</keyword>
<keyword evidence="10" id="KW-1003">Cell membrane</keyword>
<dbReference type="InterPro" id="IPR039428">
    <property type="entry name" value="NUOK/Mnh_C1-like"/>
</dbReference>